<evidence type="ECO:0000256" key="1">
    <source>
        <dbReference type="ARBA" id="ARBA00017473"/>
    </source>
</evidence>
<dbReference type="RefSeq" id="WP_119532430.1">
    <property type="nucleotide sequence ID" value="NZ_NRJG01000155.1"/>
</dbReference>
<accession>A0A3A1YBI1</accession>
<evidence type="ECO:0000256" key="6">
    <source>
        <dbReference type="ARBA" id="ARBA00023229"/>
    </source>
</evidence>
<evidence type="ECO:0000313" key="9">
    <source>
        <dbReference type="EMBL" id="RIY35035.1"/>
    </source>
</evidence>
<dbReference type="InterPro" id="IPR014721">
    <property type="entry name" value="Ribsml_uS5_D2-typ_fold_subgr"/>
</dbReference>
<keyword evidence="4 7" id="KW-0418">Kinase</keyword>
<comment type="catalytic activity">
    <reaction evidence="7">
        <text>4-CDP-2-C-methyl-D-erythritol + ATP = 4-CDP-2-C-methyl-D-erythritol 2-phosphate + ADP + H(+)</text>
        <dbReference type="Rhea" id="RHEA:18437"/>
        <dbReference type="ChEBI" id="CHEBI:15378"/>
        <dbReference type="ChEBI" id="CHEBI:30616"/>
        <dbReference type="ChEBI" id="CHEBI:57823"/>
        <dbReference type="ChEBI" id="CHEBI:57919"/>
        <dbReference type="ChEBI" id="CHEBI:456216"/>
        <dbReference type="EC" id="2.7.1.148"/>
    </reaction>
</comment>
<dbReference type="GO" id="GO:0016114">
    <property type="term" value="P:terpenoid biosynthetic process"/>
    <property type="evidence" value="ECO:0007669"/>
    <property type="project" value="InterPro"/>
</dbReference>
<dbReference type="OrthoDB" id="9809438at2"/>
<comment type="caution">
    <text evidence="9">The sequence shown here is derived from an EMBL/GenBank/DDBJ whole genome shotgun (WGS) entry which is preliminary data.</text>
</comment>
<feature type="active site" evidence="7">
    <location>
        <position position="12"/>
    </location>
</feature>
<organism evidence="9 10">
    <name type="scientific">Psittacicella hinzii</name>
    <dbReference type="NCBI Taxonomy" id="2028575"/>
    <lineage>
        <taxon>Bacteria</taxon>
        <taxon>Pseudomonadati</taxon>
        <taxon>Pseudomonadota</taxon>
        <taxon>Gammaproteobacteria</taxon>
        <taxon>Pasteurellales</taxon>
        <taxon>Psittacicellaceae</taxon>
        <taxon>Psittacicella</taxon>
    </lineage>
</organism>
<feature type="binding site" evidence="7">
    <location>
        <begin position="125"/>
        <end position="135"/>
    </location>
    <ligand>
        <name>ATP</name>
        <dbReference type="ChEBI" id="CHEBI:30616"/>
    </ligand>
</feature>
<dbReference type="Pfam" id="PF00288">
    <property type="entry name" value="GHMP_kinases_N"/>
    <property type="match status" value="1"/>
</dbReference>
<dbReference type="Proteomes" id="UP000265916">
    <property type="component" value="Unassembled WGS sequence"/>
</dbReference>
<evidence type="ECO:0000259" key="8">
    <source>
        <dbReference type="Pfam" id="PF00288"/>
    </source>
</evidence>
<comment type="similarity">
    <text evidence="7">Belongs to the GHMP kinase family. IspE subfamily.</text>
</comment>
<dbReference type="GO" id="GO:0005524">
    <property type="term" value="F:ATP binding"/>
    <property type="evidence" value="ECO:0007669"/>
    <property type="project" value="UniProtKB-UniRule"/>
</dbReference>
<evidence type="ECO:0000256" key="5">
    <source>
        <dbReference type="ARBA" id="ARBA00022840"/>
    </source>
</evidence>
<dbReference type="EC" id="2.7.1.148" evidence="7"/>
<keyword evidence="6 7" id="KW-0414">Isoprene biosynthesis</keyword>
<keyword evidence="2 7" id="KW-0808">Transferase</keyword>
<dbReference type="InterPro" id="IPR006204">
    <property type="entry name" value="GHMP_kinase_N_dom"/>
</dbReference>
<protein>
    <recommendedName>
        <fullName evidence="1 7">4-diphosphocytidyl-2-C-methyl-D-erythritol kinase</fullName>
        <shortName evidence="7">CMK</shortName>
        <ecNumber evidence="7">2.7.1.148</ecNumber>
    </recommendedName>
    <alternativeName>
        <fullName evidence="7">4-(cytidine-5'-diphospho)-2-C-methyl-D-erythritol kinase</fullName>
    </alternativeName>
</protein>
<dbReference type="Gene3D" id="3.30.230.10">
    <property type="match status" value="1"/>
</dbReference>
<proteinExistence type="inferred from homology"/>
<dbReference type="AlphaFoldDB" id="A0A3A1YBI1"/>
<keyword evidence="3 7" id="KW-0547">Nucleotide-binding</keyword>
<dbReference type="Gene3D" id="3.30.70.890">
    <property type="entry name" value="GHMP kinase, C-terminal domain"/>
    <property type="match status" value="1"/>
</dbReference>
<dbReference type="UniPathway" id="UPA00056">
    <property type="reaction ID" value="UER00094"/>
</dbReference>
<keyword evidence="5 7" id="KW-0067">ATP-binding</keyword>
<comment type="function">
    <text evidence="7">Catalyzes the phosphorylation of the position 2 hydroxy group of 4-diphosphocytidyl-2C-methyl-D-erythritol.</text>
</comment>
<dbReference type="SUPFAM" id="SSF54211">
    <property type="entry name" value="Ribosomal protein S5 domain 2-like"/>
    <property type="match status" value="1"/>
</dbReference>
<dbReference type="InterPro" id="IPR004424">
    <property type="entry name" value="IspE"/>
</dbReference>
<dbReference type="InterPro" id="IPR036554">
    <property type="entry name" value="GHMP_kinase_C_sf"/>
</dbReference>
<evidence type="ECO:0000256" key="4">
    <source>
        <dbReference type="ARBA" id="ARBA00022777"/>
    </source>
</evidence>
<keyword evidence="10" id="KW-1185">Reference proteome</keyword>
<gene>
    <name evidence="7" type="primary">ispE</name>
    <name evidence="9" type="ORF">CKF58_07190</name>
</gene>
<feature type="domain" description="GHMP kinase N-terminal" evidence="8">
    <location>
        <begin position="106"/>
        <end position="173"/>
    </location>
</feature>
<evidence type="ECO:0000256" key="2">
    <source>
        <dbReference type="ARBA" id="ARBA00022679"/>
    </source>
</evidence>
<reference evidence="9 10" key="1">
    <citation type="submission" date="2017-08" db="EMBL/GenBank/DDBJ databases">
        <title>Reclassification of Bisgaard taxon 37 and 44.</title>
        <authorList>
            <person name="Christensen H."/>
        </authorList>
    </citation>
    <scope>NUCLEOTIDE SEQUENCE [LARGE SCALE GENOMIC DNA]</scope>
    <source>
        <strain evidence="9 10">111</strain>
    </source>
</reference>
<evidence type="ECO:0000313" key="10">
    <source>
        <dbReference type="Proteomes" id="UP000265916"/>
    </source>
</evidence>
<dbReference type="PANTHER" id="PTHR43527">
    <property type="entry name" value="4-DIPHOSPHOCYTIDYL-2-C-METHYL-D-ERYTHRITOL KINASE, CHLOROPLASTIC"/>
    <property type="match status" value="1"/>
</dbReference>
<dbReference type="InterPro" id="IPR020568">
    <property type="entry name" value="Ribosomal_Su5_D2-typ_SF"/>
</dbReference>
<sequence length="430" mass="48450">MTFSQILNSPAKINLFLGVDAKCTNGYHAMSTYFRLLPQIADQITLTWHSQNASTTKSYEQAVKLFLERLEILGCEHIVGKEDNLIYKAVAKLLNHPLVNTENNQALQQRLDSLKLEVALNKFIPAQGGLGGGSSNAATVLSAVAKYLVPDLTTPDLILIAQEIGADCAIFILQHSALAYRFGDMFFTIKHLETYQFMEMLFKQVDKLEEVLRGQGIIFTSADSIAKAYIEQRVNPELVYAQNLVVILLDLVAAILKTQRFNPNIIPNQALDYLKLANMIAARYSLWSKGSFAVITSDFRINTKQAFASLEPTPPATDAWEYPYKFKTLFHQSCARMFNAEQMPKYLNSFAYEFFASQPALNELRDKFQGTLNLSGTGATCFVYIPEIPELTDWYVKTFTQHLAQNEQAQQAHLTMHLVNLQDLSRLVYS</sequence>
<dbReference type="PANTHER" id="PTHR43527:SF2">
    <property type="entry name" value="4-DIPHOSPHOCYTIDYL-2-C-METHYL-D-ERYTHRITOL KINASE, CHLOROPLASTIC"/>
    <property type="match status" value="1"/>
</dbReference>
<dbReference type="GO" id="GO:0050515">
    <property type="term" value="F:4-(cytidine 5'-diphospho)-2-C-methyl-D-erythritol kinase activity"/>
    <property type="evidence" value="ECO:0007669"/>
    <property type="project" value="UniProtKB-UniRule"/>
</dbReference>
<name>A0A3A1YBI1_9GAMM</name>
<evidence type="ECO:0000256" key="7">
    <source>
        <dbReference type="HAMAP-Rule" id="MF_00061"/>
    </source>
</evidence>
<comment type="pathway">
    <text evidence="7">Isoprenoid biosynthesis; isopentenyl diphosphate biosynthesis via DXP pathway; isopentenyl diphosphate from 1-deoxy-D-xylulose 5-phosphate: step 3/6.</text>
</comment>
<dbReference type="GO" id="GO:0019288">
    <property type="term" value="P:isopentenyl diphosphate biosynthetic process, methylerythritol 4-phosphate pathway"/>
    <property type="evidence" value="ECO:0007669"/>
    <property type="project" value="UniProtKB-UniRule"/>
</dbReference>
<dbReference type="HAMAP" id="MF_00061">
    <property type="entry name" value="IspE"/>
    <property type="match status" value="1"/>
</dbReference>
<evidence type="ECO:0000256" key="3">
    <source>
        <dbReference type="ARBA" id="ARBA00022741"/>
    </source>
</evidence>
<feature type="active site" evidence="7">
    <location>
        <position position="167"/>
    </location>
</feature>
<dbReference type="EMBL" id="NRJG01000155">
    <property type="protein sequence ID" value="RIY35035.1"/>
    <property type="molecule type" value="Genomic_DNA"/>
</dbReference>